<name>A0A7I8DU39_9FIRM</name>
<keyword evidence="3 6" id="KW-0812">Transmembrane</keyword>
<evidence type="ECO:0000256" key="4">
    <source>
        <dbReference type="ARBA" id="ARBA00022989"/>
    </source>
</evidence>
<feature type="transmembrane region" description="Helical" evidence="6">
    <location>
        <begin position="65"/>
        <end position="85"/>
    </location>
</feature>
<evidence type="ECO:0000313" key="9">
    <source>
        <dbReference type="Proteomes" id="UP000515703"/>
    </source>
</evidence>
<dbReference type="InterPro" id="IPR011701">
    <property type="entry name" value="MFS"/>
</dbReference>
<evidence type="ECO:0000256" key="2">
    <source>
        <dbReference type="ARBA" id="ARBA00022448"/>
    </source>
</evidence>
<keyword evidence="4 6" id="KW-1133">Transmembrane helix</keyword>
<keyword evidence="5 6" id="KW-0472">Membrane</keyword>
<evidence type="ECO:0000313" key="8">
    <source>
        <dbReference type="EMBL" id="BCJ99806.1"/>
    </source>
</evidence>
<feature type="transmembrane region" description="Helical" evidence="6">
    <location>
        <begin position="334"/>
        <end position="353"/>
    </location>
</feature>
<dbReference type="InterPro" id="IPR020846">
    <property type="entry name" value="MFS_dom"/>
</dbReference>
<evidence type="ECO:0000256" key="5">
    <source>
        <dbReference type="ARBA" id="ARBA00023136"/>
    </source>
</evidence>
<dbReference type="Proteomes" id="UP000515703">
    <property type="component" value="Chromosome"/>
</dbReference>
<feature type="transmembrane region" description="Helical" evidence="6">
    <location>
        <begin position="195"/>
        <end position="214"/>
    </location>
</feature>
<evidence type="ECO:0000256" key="3">
    <source>
        <dbReference type="ARBA" id="ARBA00022692"/>
    </source>
</evidence>
<reference evidence="8 9" key="1">
    <citation type="submission" date="2020-08" db="EMBL/GenBank/DDBJ databases">
        <title>Draft genome sequencing of an Anaerocolumna strain isolated from anoxic soil subjected to BSD treatment.</title>
        <authorList>
            <person name="Uek A."/>
            <person name="Tonouchi A."/>
        </authorList>
    </citation>
    <scope>NUCLEOTIDE SEQUENCE [LARGE SCALE GENOMIC DNA]</scope>
    <source>
        <strain evidence="8 9">CTTW</strain>
    </source>
</reference>
<dbReference type="Pfam" id="PF07690">
    <property type="entry name" value="MFS_1"/>
    <property type="match status" value="1"/>
</dbReference>
<protein>
    <recommendedName>
        <fullName evidence="7">Major facilitator superfamily (MFS) profile domain-containing protein</fullName>
    </recommendedName>
</protein>
<evidence type="ECO:0000256" key="6">
    <source>
        <dbReference type="SAM" id="Phobius"/>
    </source>
</evidence>
<dbReference type="KEGG" id="acht:bsdcttw_28470"/>
<reference evidence="8 9" key="2">
    <citation type="submission" date="2020-08" db="EMBL/GenBank/DDBJ databases">
        <authorList>
            <person name="Ueki A."/>
            <person name="Tonouchi A."/>
        </authorList>
    </citation>
    <scope>NUCLEOTIDE SEQUENCE [LARGE SCALE GENOMIC DNA]</scope>
    <source>
        <strain evidence="8 9">CTTW</strain>
    </source>
</reference>
<sequence length="444" mass="49955">MKKRLQSLTAAAFKKSIISSFLPENNALLMFTIEGVLFAIATNIINNNNNLFALRLGATDAQVSQVTAIPQFVGLLVLLPIGILTDRLRNKGLMVRLSLLALAFFYLLIGFVPFLEHYRFLVFLILLSLSMGPMTGYNASWQAYFSDVVPFEKRNRVLTARTGGMFFINVALPLVTGALLAYSTELSYKIKVHQIFYWFIFAMFLLQVVAVARIKGGVTEGTDSLSLTHLRASIKDIIKYKPFIKFLAGALFFYVFWQADWTLYFLGQVNYLKMNEAWLSYAAIGAALAQFVTIGLWSRINERFGPRFGVIFGNLGLAFCPICMMISTSLPGKAGMITFLVLNTLANLAFATIPLNLPQYLLSVIPEKNKTISISIYTVFITLSNAIMPMAGVKAYQLLGNNIHAFRRVFLILFLFRIASTFQWYLSYKSHKRELENEKQISGI</sequence>
<dbReference type="PANTHER" id="PTHR23526">
    <property type="entry name" value="INTEGRAL MEMBRANE TRANSPORT PROTEIN-RELATED"/>
    <property type="match status" value="1"/>
</dbReference>
<accession>A0A7I8DU39</accession>
<proteinExistence type="predicted"/>
<dbReference type="SUPFAM" id="SSF103473">
    <property type="entry name" value="MFS general substrate transporter"/>
    <property type="match status" value="1"/>
</dbReference>
<keyword evidence="9" id="KW-1185">Reference proteome</keyword>
<gene>
    <name evidence="8" type="ORF">bsdcttw_28470</name>
</gene>
<feature type="transmembrane region" description="Helical" evidence="6">
    <location>
        <begin position="278"/>
        <end position="297"/>
    </location>
</feature>
<dbReference type="Gene3D" id="1.20.1250.20">
    <property type="entry name" value="MFS general substrate transporter like domains"/>
    <property type="match status" value="1"/>
</dbReference>
<feature type="transmembrane region" description="Helical" evidence="6">
    <location>
        <begin position="97"/>
        <end position="115"/>
    </location>
</feature>
<feature type="domain" description="Major facilitator superfamily (MFS) profile" evidence="7">
    <location>
        <begin position="27"/>
        <end position="432"/>
    </location>
</feature>
<feature type="transmembrane region" description="Helical" evidence="6">
    <location>
        <begin position="162"/>
        <end position="183"/>
    </location>
</feature>
<dbReference type="AlphaFoldDB" id="A0A7I8DU39"/>
<keyword evidence="2" id="KW-0813">Transport</keyword>
<feature type="transmembrane region" description="Helical" evidence="6">
    <location>
        <begin position="405"/>
        <end position="426"/>
    </location>
</feature>
<dbReference type="PROSITE" id="PS50850">
    <property type="entry name" value="MFS"/>
    <property type="match status" value="1"/>
</dbReference>
<comment type="subcellular location">
    <subcellularLocation>
        <location evidence="1">Cell membrane</location>
        <topology evidence="1">Multi-pass membrane protein</topology>
    </subcellularLocation>
</comment>
<dbReference type="GO" id="GO:0022857">
    <property type="term" value="F:transmembrane transporter activity"/>
    <property type="evidence" value="ECO:0007669"/>
    <property type="project" value="InterPro"/>
</dbReference>
<evidence type="ECO:0000256" key="1">
    <source>
        <dbReference type="ARBA" id="ARBA00004651"/>
    </source>
</evidence>
<dbReference type="RefSeq" id="WP_185255536.1">
    <property type="nucleotide sequence ID" value="NZ_AP023368.1"/>
</dbReference>
<dbReference type="InterPro" id="IPR036259">
    <property type="entry name" value="MFS_trans_sf"/>
</dbReference>
<dbReference type="InterPro" id="IPR052528">
    <property type="entry name" value="Sugar_transport-like"/>
</dbReference>
<organism evidence="8 9">
    <name type="scientific">Anaerocolumna chitinilytica</name>
    <dbReference type="NCBI Taxonomy" id="1727145"/>
    <lineage>
        <taxon>Bacteria</taxon>
        <taxon>Bacillati</taxon>
        <taxon>Bacillota</taxon>
        <taxon>Clostridia</taxon>
        <taxon>Lachnospirales</taxon>
        <taxon>Lachnospiraceae</taxon>
        <taxon>Anaerocolumna</taxon>
    </lineage>
</organism>
<feature type="transmembrane region" description="Helical" evidence="6">
    <location>
        <begin position="374"/>
        <end position="393"/>
    </location>
</feature>
<dbReference type="PANTHER" id="PTHR23526:SF2">
    <property type="entry name" value="MAJOR FACILITATOR SUPERFAMILY (MFS) PROFILE DOMAIN-CONTAINING PROTEIN"/>
    <property type="match status" value="1"/>
</dbReference>
<feature type="transmembrane region" description="Helical" evidence="6">
    <location>
        <begin position="27"/>
        <end position="45"/>
    </location>
</feature>
<dbReference type="EMBL" id="AP023368">
    <property type="protein sequence ID" value="BCJ99806.1"/>
    <property type="molecule type" value="Genomic_DNA"/>
</dbReference>
<dbReference type="GO" id="GO:0005886">
    <property type="term" value="C:plasma membrane"/>
    <property type="evidence" value="ECO:0007669"/>
    <property type="project" value="UniProtKB-SubCell"/>
</dbReference>
<feature type="transmembrane region" description="Helical" evidence="6">
    <location>
        <begin position="243"/>
        <end position="266"/>
    </location>
</feature>
<feature type="transmembrane region" description="Helical" evidence="6">
    <location>
        <begin position="121"/>
        <end position="141"/>
    </location>
</feature>
<evidence type="ECO:0000259" key="7">
    <source>
        <dbReference type="PROSITE" id="PS50850"/>
    </source>
</evidence>
<feature type="transmembrane region" description="Helical" evidence="6">
    <location>
        <begin position="309"/>
        <end position="328"/>
    </location>
</feature>